<dbReference type="EMBL" id="CP123584">
    <property type="protein sequence ID" value="WZK88197.1"/>
    <property type="molecule type" value="Genomic_DNA"/>
</dbReference>
<dbReference type="Pfam" id="PF05845">
    <property type="entry name" value="PhnH"/>
    <property type="match status" value="1"/>
</dbReference>
<keyword evidence="1" id="KW-0456">Lyase</keyword>
<dbReference type="InterPro" id="IPR008772">
    <property type="entry name" value="Phosphonate_metab_PhnH"/>
</dbReference>
<reference evidence="1 2" key="1">
    <citation type="submission" date="2023-04" db="EMBL/GenBank/DDBJ databases">
        <title>Complete genome sequence of Alisedimentitalea scapharcae.</title>
        <authorList>
            <person name="Rong J.-C."/>
            <person name="Yi M.-L."/>
            <person name="Zhao Q."/>
        </authorList>
    </citation>
    <scope>NUCLEOTIDE SEQUENCE [LARGE SCALE GENOMIC DNA]</scope>
    <source>
        <strain evidence="1 2">KCTC 42119</strain>
    </source>
</reference>
<dbReference type="Proteomes" id="UP001623232">
    <property type="component" value="Chromosome"/>
</dbReference>
<organism evidence="1 2">
    <name type="scientific">Aliisedimentitalea scapharcae</name>
    <dbReference type="NCBI Taxonomy" id="1524259"/>
    <lineage>
        <taxon>Bacteria</taxon>
        <taxon>Pseudomonadati</taxon>
        <taxon>Pseudomonadota</taxon>
        <taxon>Alphaproteobacteria</taxon>
        <taxon>Rhodobacterales</taxon>
        <taxon>Roseobacteraceae</taxon>
        <taxon>Aliisedimentitalea</taxon>
    </lineage>
</organism>
<dbReference type="InterPro" id="IPR038058">
    <property type="entry name" value="PhnH-like_sp"/>
</dbReference>
<dbReference type="PIRSF" id="PIRSF020680">
    <property type="entry name" value="PhnH"/>
    <property type="match status" value="1"/>
</dbReference>
<gene>
    <name evidence="1" type="primary">phnH</name>
    <name evidence="1" type="ORF">QEZ52_16535</name>
</gene>
<dbReference type="Gene3D" id="3.40.50.11310">
    <property type="entry name" value="Bacterial phosphonate metabolism protein PhnH"/>
    <property type="match status" value="1"/>
</dbReference>
<evidence type="ECO:0000313" key="1">
    <source>
        <dbReference type="EMBL" id="WZK88197.1"/>
    </source>
</evidence>
<keyword evidence="2" id="KW-1185">Reference proteome</keyword>
<proteinExistence type="predicted"/>
<dbReference type="GO" id="GO:0016829">
    <property type="term" value="F:lyase activity"/>
    <property type="evidence" value="ECO:0007669"/>
    <property type="project" value="UniProtKB-KW"/>
</dbReference>
<protein>
    <submittedName>
        <fullName evidence="1">Phosphonate C-P lyase system protein PhnH</fullName>
    </submittedName>
</protein>
<dbReference type="NCBIfam" id="TIGR03292">
    <property type="entry name" value="PhnH_redo"/>
    <property type="match status" value="1"/>
</dbReference>
<accession>A0ABZ2XQM2</accession>
<sequence>MLDQSLQGGFDNPPVQSATAFRAALSVMARPGNIETIQGAQAPAPMSRAAATLLLTLCDQDTRLFLAEGFDTPDIRNWVAFHIGAPIVEPDSAQFAVGRWSGLPLPLLPIGTSEYPDRSATVIVEVEHLNQQGARLTGPGIREAANLSLPETAAFVANRTLFPLGLDFYFTAGSSLAALPRSTRVEER</sequence>
<name>A0ABZ2XQM2_9RHOB</name>
<dbReference type="SUPFAM" id="SSF159709">
    <property type="entry name" value="PhnH-like"/>
    <property type="match status" value="1"/>
</dbReference>
<dbReference type="RefSeq" id="WP_406645571.1">
    <property type="nucleotide sequence ID" value="NZ_CP123584.1"/>
</dbReference>
<evidence type="ECO:0000313" key="2">
    <source>
        <dbReference type="Proteomes" id="UP001623232"/>
    </source>
</evidence>